<sequence>KLQKEKEERSEIGANILDFRSIYVGYQKCFCRHASRQANGVAHMLATEGLRREEITYLFNGVPHSVADSVDANWRWMNPPN</sequence>
<gene>
    <name evidence="1" type="ORF">Gotri_026279</name>
</gene>
<organism evidence="1 2">
    <name type="scientific">Gossypium trilobum</name>
    <dbReference type="NCBI Taxonomy" id="34281"/>
    <lineage>
        <taxon>Eukaryota</taxon>
        <taxon>Viridiplantae</taxon>
        <taxon>Streptophyta</taxon>
        <taxon>Embryophyta</taxon>
        <taxon>Tracheophyta</taxon>
        <taxon>Spermatophyta</taxon>
        <taxon>Magnoliopsida</taxon>
        <taxon>eudicotyledons</taxon>
        <taxon>Gunneridae</taxon>
        <taxon>Pentapetalae</taxon>
        <taxon>rosids</taxon>
        <taxon>malvids</taxon>
        <taxon>Malvales</taxon>
        <taxon>Malvaceae</taxon>
        <taxon>Malvoideae</taxon>
        <taxon>Gossypium</taxon>
    </lineage>
</organism>
<keyword evidence="2" id="KW-1185">Reference proteome</keyword>
<proteinExistence type="predicted"/>
<evidence type="ECO:0000313" key="2">
    <source>
        <dbReference type="Proteomes" id="UP000593568"/>
    </source>
</evidence>
<dbReference type="Proteomes" id="UP000593568">
    <property type="component" value="Unassembled WGS sequence"/>
</dbReference>
<evidence type="ECO:0008006" key="3">
    <source>
        <dbReference type="Google" id="ProtNLM"/>
    </source>
</evidence>
<comment type="caution">
    <text evidence="1">The sequence shown here is derived from an EMBL/GenBank/DDBJ whole genome shotgun (WGS) entry which is preliminary data.</text>
</comment>
<dbReference type="AlphaFoldDB" id="A0A7J9FNC9"/>
<reference evidence="1 2" key="1">
    <citation type="journal article" date="2019" name="Genome Biol. Evol.">
        <title>Insights into the evolution of the New World diploid cottons (Gossypium, subgenus Houzingenia) based on genome sequencing.</title>
        <authorList>
            <person name="Grover C.E."/>
            <person name="Arick M.A. 2nd"/>
            <person name="Thrash A."/>
            <person name="Conover J.L."/>
            <person name="Sanders W.S."/>
            <person name="Peterson D.G."/>
            <person name="Frelichowski J.E."/>
            <person name="Scheffler J.A."/>
            <person name="Scheffler B.E."/>
            <person name="Wendel J.F."/>
        </authorList>
    </citation>
    <scope>NUCLEOTIDE SEQUENCE [LARGE SCALE GENOMIC DNA]</scope>
    <source>
        <strain evidence="1">8</strain>
        <tissue evidence="1">Leaf</tissue>
    </source>
</reference>
<dbReference type="EMBL" id="JABEZW010223051">
    <property type="protein sequence ID" value="MBA0786464.1"/>
    <property type="molecule type" value="Genomic_DNA"/>
</dbReference>
<protein>
    <recommendedName>
        <fullName evidence="3">RNase H type-1 domain-containing protein</fullName>
    </recommendedName>
</protein>
<feature type="non-terminal residue" evidence="1">
    <location>
        <position position="1"/>
    </location>
</feature>
<name>A0A7J9FNC9_9ROSI</name>
<accession>A0A7J9FNC9</accession>
<evidence type="ECO:0000313" key="1">
    <source>
        <dbReference type="EMBL" id="MBA0786464.1"/>
    </source>
</evidence>